<organism evidence="2 3">
    <name type="scientific">Sungouiella intermedia</name>
    <dbReference type="NCBI Taxonomy" id="45354"/>
    <lineage>
        <taxon>Eukaryota</taxon>
        <taxon>Fungi</taxon>
        <taxon>Dikarya</taxon>
        <taxon>Ascomycota</taxon>
        <taxon>Saccharomycotina</taxon>
        <taxon>Pichiomycetes</taxon>
        <taxon>Metschnikowiaceae</taxon>
        <taxon>Sungouiella</taxon>
    </lineage>
</organism>
<dbReference type="GO" id="GO:0016853">
    <property type="term" value="F:isomerase activity"/>
    <property type="evidence" value="ECO:0007669"/>
    <property type="project" value="TreeGrafter"/>
</dbReference>
<name>A0A1L0BZ09_9ASCO</name>
<dbReference type="GO" id="GO:0005737">
    <property type="term" value="C:cytoplasm"/>
    <property type="evidence" value="ECO:0007669"/>
    <property type="project" value="TreeGrafter"/>
</dbReference>
<dbReference type="NCBIfam" id="TIGR00654">
    <property type="entry name" value="PhzF_family"/>
    <property type="match status" value="1"/>
</dbReference>
<dbReference type="AlphaFoldDB" id="A0A1L0BZ09"/>
<dbReference type="PANTHER" id="PTHR13774">
    <property type="entry name" value="PHENAZINE BIOSYNTHESIS PROTEIN"/>
    <property type="match status" value="1"/>
</dbReference>
<dbReference type="Gene3D" id="3.10.310.10">
    <property type="entry name" value="Diaminopimelate Epimerase, Chain A, domain 1"/>
    <property type="match status" value="2"/>
</dbReference>
<proteinExistence type="predicted"/>
<dbReference type="SUPFAM" id="SSF54506">
    <property type="entry name" value="Diaminopimelate epimerase-like"/>
    <property type="match status" value="1"/>
</dbReference>
<evidence type="ECO:0000256" key="1">
    <source>
        <dbReference type="PIRSR" id="PIRSR016184-1"/>
    </source>
</evidence>
<dbReference type="PIRSF" id="PIRSF016184">
    <property type="entry name" value="PhzC_PhzF"/>
    <property type="match status" value="1"/>
</dbReference>
<dbReference type="Pfam" id="PF02567">
    <property type="entry name" value="PhzC-PhzF"/>
    <property type="match status" value="1"/>
</dbReference>
<protein>
    <submittedName>
        <fullName evidence="2">CIC11C00000004425</fullName>
    </submittedName>
</protein>
<dbReference type="EMBL" id="LT635768">
    <property type="protein sequence ID" value="SGZ56569.1"/>
    <property type="molecule type" value="Genomic_DNA"/>
</dbReference>
<reference evidence="2 3" key="1">
    <citation type="submission" date="2016-10" db="EMBL/GenBank/DDBJ databases">
        <authorList>
            <person name="de Groot N.N."/>
        </authorList>
    </citation>
    <scope>NUCLEOTIDE SEQUENCE [LARGE SCALE GENOMIC DNA]</scope>
    <source>
        <strain evidence="2 3">PYCC 4715</strain>
    </source>
</reference>
<dbReference type="InterPro" id="IPR003719">
    <property type="entry name" value="Phenazine_PhzF-like"/>
</dbReference>
<accession>A0A1L0BZ09</accession>
<sequence>MPQFKQVDVFTTEKFKGNPVAVFFDSEHLTDKEKGQISAWTNLSEATFIEPTTKPEADYKVRIFSMEHELPFAGHPTIGTCHALLEAGIIKPKNGKVVQECGAGLVSLEVTDTTPPIFRFKLPYAKRRDLTRQEIAKVTEVLGVSDAIDAAVYDVGPVWLTILLDSAETVLQLDPQEVRLIEVSKDLQVSGIQVIGRYSDHKYETRTFAPLIGVKEDPVCGSGSGATAAFLRDSQKITGTTELSQGAALNRAGKITIEGGDEIFVSGSAVTVIDGHY</sequence>
<gene>
    <name evidence="2" type="ORF">SAMEA4029009_CIC11G00000004425</name>
</gene>
<evidence type="ECO:0000313" key="3">
    <source>
        <dbReference type="Proteomes" id="UP000182259"/>
    </source>
</evidence>
<dbReference type="Proteomes" id="UP000182259">
    <property type="component" value="Chromosome V"/>
</dbReference>
<evidence type="ECO:0000313" key="2">
    <source>
        <dbReference type="EMBL" id="SGZ56569.1"/>
    </source>
</evidence>
<dbReference type="PANTHER" id="PTHR13774:SF32">
    <property type="entry name" value="ANTISENSE-ENHANCING SEQUENCE 1"/>
    <property type="match status" value="1"/>
</dbReference>
<feature type="active site" evidence="1">
    <location>
        <position position="45"/>
    </location>
</feature>